<proteinExistence type="predicted"/>
<dbReference type="GO" id="GO:0005524">
    <property type="term" value="F:ATP binding"/>
    <property type="evidence" value="ECO:0007669"/>
    <property type="project" value="InterPro"/>
</dbReference>
<feature type="compositionally biased region" description="Basic and acidic residues" evidence="1">
    <location>
        <begin position="663"/>
        <end position="678"/>
    </location>
</feature>
<dbReference type="AlphaFoldDB" id="A0AA40A543"/>
<accession>A0AA40A543</accession>
<dbReference type="GO" id="GO:0005634">
    <property type="term" value="C:nucleus"/>
    <property type="evidence" value="ECO:0007669"/>
    <property type="project" value="TreeGrafter"/>
</dbReference>
<keyword evidence="3" id="KW-0418">Kinase</keyword>
<gene>
    <name evidence="3" type="ORF">B0T26DRAFT_721183</name>
</gene>
<reference evidence="3" key="1">
    <citation type="submission" date="2023-06" db="EMBL/GenBank/DDBJ databases">
        <title>Genome-scale phylogeny and comparative genomics of the fungal order Sordariales.</title>
        <authorList>
            <consortium name="Lawrence Berkeley National Laboratory"/>
            <person name="Hensen N."/>
            <person name="Bonometti L."/>
            <person name="Westerberg I."/>
            <person name="Brannstrom I.O."/>
            <person name="Guillou S."/>
            <person name="Cros-Aarteil S."/>
            <person name="Calhoun S."/>
            <person name="Haridas S."/>
            <person name="Kuo A."/>
            <person name="Mondo S."/>
            <person name="Pangilinan J."/>
            <person name="Riley R."/>
            <person name="LaButti K."/>
            <person name="Andreopoulos B."/>
            <person name="Lipzen A."/>
            <person name="Chen C."/>
            <person name="Yanf M."/>
            <person name="Daum C."/>
            <person name="Ng V."/>
            <person name="Clum A."/>
            <person name="Steindorff A."/>
            <person name="Ohm R."/>
            <person name="Martin F."/>
            <person name="Silar P."/>
            <person name="Natvig D."/>
            <person name="Lalanne C."/>
            <person name="Gautier V."/>
            <person name="Ament-velasquez S.L."/>
            <person name="Kruys A."/>
            <person name="Hutchinson M.I."/>
            <person name="Powell A.J."/>
            <person name="Barry K."/>
            <person name="Miller A.N."/>
            <person name="Grigoriev I.V."/>
            <person name="Debuchy R."/>
            <person name="Gladieux P."/>
            <person name="Thoren M.H."/>
            <person name="Johannesson H."/>
        </authorList>
    </citation>
    <scope>NUCLEOTIDE SEQUENCE</scope>
    <source>
        <strain evidence="3">SMH2392-1A</strain>
    </source>
</reference>
<dbReference type="Proteomes" id="UP001172101">
    <property type="component" value="Unassembled WGS sequence"/>
</dbReference>
<dbReference type="GeneID" id="85325795"/>
<evidence type="ECO:0000259" key="2">
    <source>
        <dbReference type="PROSITE" id="PS50011"/>
    </source>
</evidence>
<feature type="domain" description="Protein kinase" evidence="2">
    <location>
        <begin position="222"/>
        <end position="579"/>
    </location>
</feature>
<evidence type="ECO:0000256" key="1">
    <source>
        <dbReference type="SAM" id="MobiDB-lite"/>
    </source>
</evidence>
<organism evidence="3 4">
    <name type="scientific">Lasiosphaeria miniovina</name>
    <dbReference type="NCBI Taxonomy" id="1954250"/>
    <lineage>
        <taxon>Eukaryota</taxon>
        <taxon>Fungi</taxon>
        <taxon>Dikarya</taxon>
        <taxon>Ascomycota</taxon>
        <taxon>Pezizomycotina</taxon>
        <taxon>Sordariomycetes</taxon>
        <taxon>Sordariomycetidae</taxon>
        <taxon>Sordariales</taxon>
        <taxon>Lasiosphaeriaceae</taxon>
        <taxon>Lasiosphaeria</taxon>
    </lineage>
</organism>
<protein>
    <submittedName>
        <fullName evidence="3">Kinase-like domain-containing protein</fullName>
    </submittedName>
</protein>
<dbReference type="Gene3D" id="1.10.510.10">
    <property type="entry name" value="Transferase(Phosphotransferase) domain 1"/>
    <property type="match status" value="1"/>
</dbReference>
<dbReference type="Gene3D" id="3.30.200.20">
    <property type="entry name" value="Phosphorylase Kinase, domain 1"/>
    <property type="match status" value="1"/>
</dbReference>
<name>A0AA40A543_9PEZI</name>
<evidence type="ECO:0000313" key="4">
    <source>
        <dbReference type="Proteomes" id="UP001172101"/>
    </source>
</evidence>
<dbReference type="SUPFAM" id="SSF56112">
    <property type="entry name" value="Protein kinase-like (PK-like)"/>
    <property type="match status" value="1"/>
</dbReference>
<dbReference type="PANTHER" id="PTHR44167:SF30">
    <property type="entry name" value="PHOSPHORYLASE KINASE"/>
    <property type="match status" value="1"/>
</dbReference>
<dbReference type="Pfam" id="PF00069">
    <property type="entry name" value="Pkinase"/>
    <property type="match status" value="1"/>
</dbReference>
<comment type="caution">
    <text evidence="3">The sequence shown here is derived from an EMBL/GenBank/DDBJ whole genome shotgun (WGS) entry which is preliminary data.</text>
</comment>
<dbReference type="EMBL" id="JAUIRO010000006">
    <property type="protein sequence ID" value="KAK0709321.1"/>
    <property type="molecule type" value="Genomic_DNA"/>
</dbReference>
<dbReference type="PROSITE" id="PS50011">
    <property type="entry name" value="PROTEIN_KINASE_DOM"/>
    <property type="match status" value="1"/>
</dbReference>
<dbReference type="RefSeq" id="XP_060292625.1">
    <property type="nucleotide sequence ID" value="XM_060442525.1"/>
</dbReference>
<sequence length="678" mass="76041">MATNSTLQAPQPASDNDVIFTLTTSNPTAKRVCGYTGNKNRVKKRDDGEFDIVVSRNQQAPARPGILLSFGHDKSTNDIELFSNRNEPGPVNHCCFFLAQSGELIFRDLAEDKRTKIIIDYPHCEQTMTQLIEFRKRVKRLLELDESAEIRQGVIPTIHSSNFTKISNAKIIINLGDPDAKFEFNWGPMGDYKEFKKGLKTEADKLKFEYTSGILNGIPEKFFCYSQLGRGAAGTVYKVVDMLNGRIKAIKVRNDIPASRASKASDPKYDENARKCFEQEIETIKKLKSHPPNEHIIGYTIDNMNRIWMPWYSGGSIMERFPFLTERFLLPNGTNRPDMHDVESCETTLPIIPPWSVDLEVAMFSALSHLKKYNIIHHDINPMNILCKDLANGRKKFVLADFSYSQISDPKKGAAGWRENPGRYDFAPETTLKFKRPAGNRLDELRKAVLAQVPIFPAMDIYSLGHVFLQNFRYTCGMDFIMTEEQWCRRLDFLNPGRKSLGARGDFTDPVKNATEDDDEFRIRRWHSRIRSLINIGCLPPLLARMLAWDPAERVSVEECLDKIKEPHSRGHSVFHPLLNLRPESKQRAAPHTVLGGSGALSTHILDKGKTAGVPTAPTPTGATTASYGPGGVVAQTQTGPVAHGRDDGKRGASPPAPGNPNSDHKKQRIDDTEKPPA</sequence>
<evidence type="ECO:0000313" key="3">
    <source>
        <dbReference type="EMBL" id="KAK0709321.1"/>
    </source>
</evidence>
<keyword evidence="3" id="KW-0808">Transferase</keyword>
<dbReference type="InterPro" id="IPR011009">
    <property type="entry name" value="Kinase-like_dom_sf"/>
</dbReference>
<dbReference type="InterPro" id="IPR000719">
    <property type="entry name" value="Prot_kinase_dom"/>
</dbReference>
<feature type="compositionally biased region" description="Low complexity" evidence="1">
    <location>
        <begin position="611"/>
        <end position="628"/>
    </location>
</feature>
<dbReference type="SMART" id="SM00220">
    <property type="entry name" value="S_TKc"/>
    <property type="match status" value="1"/>
</dbReference>
<dbReference type="PANTHER" id="PTHR44167">
    <property type="entry name" value="OVARIAN-SPECIFIC SERINE/THREONINE-PROTEIN KINASE LOK-RELATED"/>
    <property type="match status" value="1"/>
</dbReference>
<dbReference type="GO" id="GO:0044773">
    <property type="term" value="P:mitotic DNA damage checkpoint signaling"/>
    <property type="evidence" value="ECO:0007669"/>
    <property type="project" value="TreeGrafter"/>
</dbReference>
<feature type="region of interest" description="Disordered" evidence="1">
    <location>
        <begin position="609"/>
        <end position="678"/>
    </location>
</feature>
<dbReference type="GO" id="GO:0004674">
    <property type="term" value="F:protein serine/threonine kinase activity"/>
    <property type="evidence" value="ECO:0007669"/>
    <property type="project" value="TreeGrafter"/>
</dbReference>
<keyword evidence="4" id="KW-1185">Reference proteome</keyword>